<evidence type="ECO:0000256" key="2">
    <source>
        <dbReference type="ARBA" id="ARBA00022729"/>
    </source>
</evidence>
<evidence type="ECO:0000256" key="1">
    <source>
        <dbReference type="ARBA" id="ARBA00010062"/>
    </source>
</evidence>
<evidence type="ECO:0000256" key="4">
    <source>
        <dbReference type="SAM" id="SignalP"/>
    </source>
</evidence>
<dbReference type="PANTHER" id="PTHR30483:SF38">
    <property type="entry name" value="BLR7848 PROTEIN"/>
    <property type="match status" value="1"/>
</dbReference>
<keyword evidence="3" id="KW-0813">Transport</keyword>
<dbReference type="Pfam" id="PF13458">
    <property type="entry name" value="Peripla_BP_6"/>
    <property type="match status" value="1"/>
</dbReference>
<gene>
    <name evidence="6" type="ORF">ATB98_00950</name>
</gene>
<feature type="domain" description="Leucine-binding protein" evidence="5">
    <location>
        <begin position="30"/>
        <end position="350"/>
    </location>
</feature>
<comment type="similarity">
    <text evidence="1">Belongs to the leucine-binding protein family.</text>
</comment>
<name>A0A178YKY2_SINSA</name>
<keyword evidence="2 4" id="KW-0732">Signal</keyword>
<keyword evidence="7" id="KW-1185">Reference proteome</keyword>
<comment type="caution">
    <text evidence="6">The sequence shown here is derived from an EMBL/GenBank/DDBJ whole genome shotgun (WGS) entry which is preliminary data.</text>
</comment>
<accession>A0A178YKY2</accession>
<dbReference type="InterPro" id="IPR051010">
    <property type="entry name" value="BCAA_transport"/>
</dbReference>
<dbReference type="InterPro" id="IPR028081">
    <property type="entry name" value="Leu-bd"/>
</dbReference>
<dbReference type="EMBL" id="LNQB01000063">
    <property type="protein sequence ID" value="OAP47961.1"/>
    <property type="molecule type" value="Genomic_DNA"/>
</dbReference>
<evidence type="ECO:0000259" key="5">
    <source>
        <dbReference type="Pfam" id="PF13458"/>
    </source>
</evidence>
<dbReference type="AlphaFoldDB" id="A0A178YKY2"/>
<dbReference type="Proteomes" id="UP000078507">
    <property type="component" value="Unassembled WGS sequence"/>
</dbReference>
<dbReference type="Gene3D" id="3.40.50.2300">
    <property type="match status" value="2"/>
</dbReference>
<dbReference type="CDD" id="cd06333">
    <property type="entry name" value="PBP1_ABC_RPA1789-like"/>
    <property type="match status" value="1"/>
</dbReference>
<feature type="chain" id="PRO_5008098030" description="Leucine-binding protein domain-containing protein" evidence="4">
    <location>
        <begin position="23"/>
        <end position="373"/>
    </location>
</feature>
<feature type="signal peptide" evidence="4">
    <location>
        <begin position="1"/>
        <end position="22"/>
    </location>
</feature>
<dbReference type="SUPFAM" id="SSF53822">
    <property type="entry name" value="Periplasmic binding protein-like I"/>
    <property type="match status" value="1"/>
</dbReference>
<dbReference type="InterPro" id="IPR028082">
    <property type="entry name" value="Peripla_BP_I"/>
</dbReference>
<protein>
    <recommendedName>
        <fullName evidence="5">Leucine-binding protein domain-containing protein</fullName>
    </recommendedName>
</protein>
<dbReference type="GO" id="GO:0006865">
    <property type="term" value="P:amino acid transport"/>
    <property type="evidence" value="ECO:0007669"/>
    <property type="project" value="UniProtKB-KW"/>
</dbReference>
<dbReference type="RefSeq" id="WP_066870990.1">
    <property type="nucleotide sequence ID" value="NZ_LNQB01000063.1"/>
</dbReference>
<sequence>MSLKTILFATTFLAAAAPAALADVSVCISLSATGPTSALGTPQQNSVKLLPTEAAGKTVRYTVFDDASDPGAATQNARKCVNEQAADVLIGGSGTPVAAAIGETQTPFLTLSPFVPQGKQSDWTFVVPQPVSLMAGAIAEDIAKRGFKTVGLIGFNDAYGDLWIKAIGPMLTDKGITLEPVERFARTDTSVSSQVLRLSAANPEAILVVSSGAPSAGPNLALAERGYQGQIYHTHGSANGAFLKIAGDAADGTILPVGPIMVGELLPDGNPSRPIVIDYIARYEAEHGPGSVSPFGAYFYDAALLVLAAAEKVPATAEPGSPEFRSALRDALKRVEVPGLHGMLRNDGRQQMSNGPENWIMSVVDNGTWAIRD</sequence>
<keyword evidence="3" id="KW-0029">Amino-acid transport</keyword>
<evidence type="ECO:0000256" key="3">
    <source>
        <dbReference type="ARBA" id="ARBA00022970"/>
    </source>
</evidence>
<evidence type="ECO:0000313" key="7">
    <source>
        <dbReference type="Proteomes" id="UP000078507"/>
    </source>
</evidence>
<evidence type="ECO:0000313" key="6">
    <source>
        <dbReference type="EMBL" id="OAP47961.1"/>
    </source>
</evidence>
<dbReference type="STRING" id="36856.ATB98_00950"/>
<proteinExistence type="inferred from homology"/>
<dbReference type="PANTHER" id="PTHR30483">
    <property type="entry name" value="LEUCINE-SPECIFIC-BINDING PROTEIN"/>
    <property type="match status" value="1"/>
</dbReference>
<organism evidence="6 7">
    <name type="scientific">Sinorhizobium saheli</name>
    <dbReference type="NCBI Taxonomy" id="36856"/>
    <lineage>
        <taxon>Bacteria</taxon>
        <taxon>Pseudomonadati</taxon>
        <taxon>Pseudomonadota</taxon>
        <taxon>Alphaproteobacteria</taxon>
        <taxon>Hyphomicrobiales</taxon>
        <taxon>Rhizobiaceae</taxon>
        <taxon>Sinorhizobium/Ensifer group</taxon>
        <taxon>Sinorhizobium</taxon>
    </lineage>
</organism>
<reference evidence="6 7" key="1">
    <citation type="submission" date="2015-11" db="EMBL/GenBank/DDBJ databases">
        <title>Ensifer anhuiense sp. nov., an effective nitrogen fixation bacterium with Glycine soja.</title>
        <authorList>
            <person name="Yan H."/>
            <person name="Chen W."/>
        </authorList>
    </citation>
    <scope>NUCLEOTIDE SEQUENCE [LARGE SCALE GENOMIC DNA]</scope>
    <source>
        <strain evidence="6 7">LMG 7837</strain>
    </source>
</reference>